<dbReference type="AlphaFoldDB" id="A0A068UH28"/>
<reference evidence="8" key="1">
    <citation type="journal article" date="2014" name="Science">
        <title>The coffee genome provides insight into the convergent evolution of caffeine biosynthesis.</title>
        <authorList>
            <person name="Denoeud F."/>
            <person name="Carretero-Paulet L."/>
            <person name="Dereeper A."/>
            <person name="Droc G."/>
            <person name="Guyot R."/>
            <person name="Pietrella M."/>
            <person name="Zheng C."/>
            <person name="Alberti A."/>
            <person name="Anthony F."/>
            <person name="Aprea G."/>
            <person name="Aury J.M."/>
            <person name="Bento P."/>
            <person name="Bernard M."/>
            <person name="Bocs S."/>
            <person name="Campa C."/>
            <person name="Cenci A."/>
            <person name="Combes M.C."/>
            <person name="Crouzillat D."/>
            <person name="Da Silva C."/>
            <person name="Daddiego L."/>
            <person name="De Bellis F."/>
            <person name="Dussert S."/>
            <person name="Garsmeur O."/>
            <person name="Gayraud T."/>
            <person name="Guignon V."/>
            <person name="Jahn K."/>
            <person name="Jamilloux V."/>
            <person name="Joet T."/>
            <person name="Labadie K."/>
            <person name="Lan T."/>
            <person name="Leclercq J."/>
            <person name="Lepelley M."/>
            <person name="Leroy T."/>
            <person name="Li L.T."/>
            <person name="Librado P."/>
            <person name="Lopez L."/>
            <person name="Munoz A."/>
            <person name="Noel B."/>
            <person name="Pallavicini A."/>
            <person name="Perrotta G."/>
            <person name="Poncet V."/>
            <person name="Pot D."/>
            <person name="Priyono X."/>
            <person name="Rigoreau M."/>
            <person name="Rouard M."/>
            <person name="Rozas J."/>
            <person name="Tranchant-Dubreuil C."/>
            <person name="VanBuren R."/>
            <person name="Zhang Q."/>
            <person name="Andrade A.C."/>
            <person name="Argout X."/>
            <person name="Bertrand B."/>
            <person name="de Kochko A."/>
            <person name="Graziosi G."/>
            <person name="Henry R.J."/>
            <person name="Jayarama X."/>
            <person name="Ming R."/>
            <person name="Nagai C."/>
            <person name="Rounsley S."/>
            <person name="Sankoff D."/>
            <person name="Giuliano G."/>
            <person name="Albert V.A."/>
            <person name="Wincker P."/>
            <person name="Lashermes P."/>
        </authorList>
    </citation>
    <scope>NUCLEOTIDE SEQUENCE [LARGE SCALE GENOMIC DNA]</scope>
    <source>
        <strain evidence="8">cv. DH200-94</strain>
    </source>
</reference>
<dbReference type="GO" id="GO:0003684">
    <property type="term" value="F:damaged DNA binding"/>
    <property type="evidence" value="ECO:0007669"/>
    <property type="project" value="TreeGrafter"/>
</dbReference>
<sequence length="700" mass="80634">MDGNLQKSPQLGSIDDSMEFKYISGLSTILVATIQEAKDRISQIEYVFCSQIYPHFQAKSKTLQRLYSEARESAENACKEREKDLLLQIGKLQLEKQQFCAEISSLKLEREEFASIGLSPDSIRSLQEDLQQKTKEVGALQVEVKQWHDMYNVAEKLVEDRDKELKELDDKHWKLFTEHTYLEREVKGLKSELANKTREFDAAMGLQLTLLQMVRSNTSLMMDKEEEQLTDHQGDADLIIRRFGIMNGKINELQEELRKKNEEIEKGRKVRENLLKKVESQASEIMEHEQQLNEYEKEKRLLATRLVNLQNDINFLEKEIGKKNDEVEEGRILQEQLMQQIDSYNFEKLKIQKDFEELVKEKRQLLEKLGRGPEEKVDIHQPNQQEGSQGSSEEMELHGKLLQQIEAKDSQLMSEKQKRKEVIVAYKNLKSQYNFLCSKYGLTTGNALPQNRMEDQSDTLGLNHSPLTSVDVNKGPNASGVSGEAERRKGEGEELKNDKEVQLNQRSNSVSPSRSRTSIQPKTFASVKSCPPAGTKRPVSYWRNTRSNQSKLGPDLHDDFLDTPLEKIRGDLGNAIKDQICNPPEPAQKDIEFNSSDDETEDMNVDREKCQIPPQRPGTSNFKFVEPVRKKTVRENLKGIECKQCKKFYDAVLPNECKEGNGNGQNMRCEHHDGVSRHRYRYAPPLTPEGFWNIGFESEM</sequence>
<feature type="compositionally biased region" description="Basic and acidic residues" evidence="5">
    <location>
        <begin position="370"/>
        <end position="379"/>
    </location>
</feature>
<dbReference type="InterPro" id="IPR033316">
    <property type="entry name" value="RBBP8-like"/>
</dbReference>
<dbReference type="FunCoup" id="A0A068UH28">
    <property type="interactions" value="29"/>
</dbReference>
<dbReference type="Pfam" id="PF08573">
    <property type="entry name" value="SAE2"/>
    <property type="match status" value="1"/>
</dbReference>
<keyword evidence="8" id="KW-1185">Reference proteome</keyword>
<evidence type="ECO:0000256" key="1">
    <source>
        <dbReference type="ARBA" id="ARBA00004123"/>
    </source>
</evidence>
<name>A0A068UH28_COFCA</name>
<feature type="domain" description="DNA endonuclease activator Ctp1 C-terminal" evidence="6">
    <location>
        <begin position="667"/>
        <end position="696"/>
    </location>
</feature>
<dbReference type="GO" id="GO:0010792">
    <property type="term" value="P:DNA double-strand break processing involved in repair via single-strand annealing"/>
    <property type="evidence" value="ECO:0007669"/>
    <property type="project" value="TreeGrafter"/>
</dbReference>
<dbReference type="GO" id="GO:0005634">
    <property type="term" value="C:nucleus"/>
    <property type="evidence" value="ECO:0007669"/>
    <property type="project" value="UniProtKB-SubCell"/>
</dbReference>
<dbReference type="PhylomeDB" id="A0A068UH28"/>
<protein>
    <recommendedName>
        <fullName evidence="6">DNA endonuclease activator Ctp1 C-terminal domain-containing protein</fullName>
    </recommendedName>
</protein>
<feature type="region of interest" description="Disordered" evidence="5">
    <location>
        <begin position="370"/>
        <end position="397"/>
    </location>
</feature>
<evidence type="ECO:0000259" key="6">
    <source>
        <dbReference type="Pfam" id="PF08573"/>
    </source>
</evidence>
<keyword evidence="4" id="KW-0175">Coiled coil</keyword>
<feature type="compositionally biased region" description="Low complexity" evidence="5">
    <location>
        <begin position="506"/>
        <end position="518"/>
    </location>
</feature>
<feature type="coiled-coil region" evidence="4">
    <location>
        <begin position="243"/>
        <end position="368"/>
    </location>
</feature>
<gene>
    <name evidence="7" type="ORF">GSCOC_T00025087001</name>
</gene>
<dbReference type="PANTHER" id="PTHR15107:SF0">
    <property type="entry name" value="DNA ENDONUCLEASE ACTIVATOR CTP1 C-TERMINAL DOMAIN-CONTAINING PROTEIN"/>
    <property type="match status" value="1"/>
</dbReference>
<dbReference type="Gramene" id="CDP07736">
    <property type="protein sequence ID" value="CDP07736"/>
    <property type="gene ID" value="GSCOC_T00025087001"/>
</dbReference>
<dbReference type="InParanoid" id="A0A068UH28"/>
<evidence type="ECO:0000256" key="2">
    <source>
        <dbReference type="ARBA" id="ARBA00022763"/>
    </source>
</evidence>
<dbReference type="OMA" id="QIELLFC"/>
<organism evidence="7 8">
    <name type="scientific">Coffea canephora</name>
    <name type="common">Robusta coffee</name>
    <dbReference type="NCBI Taxonomy" id="49390"/>
    <lineage>
        <taxon>Eukaryota</taxon>
        <taxon>Viridiplantae</taxon>
        <taxon>Streptophyta</taxon>
        <taxon>Embryophyta</taxon>
        <taxon>Tracheophyta</taxon>
        <taxon>Spermatophyta</taxon>
        <taxon>Magnoliopsida</taxon>
        <taxon>eudicotyledons</taxon>
        <taxon>Gunneridae</taxon>
        <taxon>Pentapetalae</taxon>
        <taxon>asterids</taxon>
        <taxon>lamiids</taxon>
        <taxon>Gentianales</taxon>
        <taxon>Rubiaceae</taxon>
        <taxon>Ixoroideae</taxon>
        <taxon>Gardenieae complex</taxon>
        <taxon>Bertiereae - Coffeeae clade</taxon>
        <taxon>Coffeeae</taxon>
        <taxon>Coffea</taxon>
    </lineage>
</organism>
<dbReference type="InterPro" id="IPR013882">
    <property type="entry name" value="Ctp1_C"/>
</dbReference>
<evidence type="ECO:0000256" key="4">
    <source>
        <dbReference type="SAM" id="Coils"/>
    </source>
</evidence>
<keyword evidence="3" id="KW-0539">Nucleus</keyword>
<keyword evidence="2" id="KW-0227">DNA damage</keyword>
<dbReference type="OrthoDB" id="5801062at2759"/>
<feature type="coiled-coil region" evidence="4">
    <location>
        <begin position="123"/>
        <end position="199"/>
    </location>
</feature>
<feature type="region of interest" description="Disordered" evidence="5">
    <location>
        <begin position="446"/>
        <end position="540"/>
    </location>
</feature>
<dbReference type="PANTHER" id="PTHR15107">
    <property type="entry name" value="RETINOBLASTOMA BINDING PROTEIN 8"/>
    <property type="match status" value="1"/>
</dbReference>
<dbReference type="Proteomes" id="UP000295252">
    <property type="component" value="Chromosome IV"/>
</dbReference>
<proteinExistence type="predicted"/>
<comment type="subcellular location">
    <subcellularLocation>
        <location evidence="1">Nucleus</location>
    </subcellularLocation>
</comment>
<dbReference type="EMBL" id="HG739111">
    <property type="protein sequence ID" value="CDP07736.1"/>
    <property type="molecule type" value="Genomic_DNA"/>
</dbReference>
<evidence type="ECO:0000313" key="8">
    <source>
        <dbReference type="Proteomes" id="UP000295252"/>
    </source>
</evidence>
<feature type="compositionally biased region" description="Basic and acidic residues" evidence="5">
    <location>
        <begin position="484"/>
        <end position="501"/>
    </location>
</feature>
<feature type="compositionally biased region" description="Polar residues" evidence="5">
    <location>
        <begin position="458"/>
        <end position="471"/>
    </location>
</feature>
<accession>A0A068UH28</accession>
<evidence type="ECO:0000256" key="3">
    <source>
        <dbReference type="ARBA" id="ARBA00023242"/>
    </source>
</evidence>
<evidence type="ECO:0000256" key="5">
    <source>
        <dbReference type="SAM" id="MobiDB-lite"/>
    </source>
</evidence>
<evidence type="ECO:0000313" key="7">
    <source>
        <dbReference type="EMBL" id="CDP07736.1"/>
    </source>
</evidence>
<dbReference type="STRING" id="49390.A0A068UH28"/>